<dbReference type="Proteomes" id="UP000281738">
    <property type="component" value="Unassembled WGS sequence"/>
</dbReference>
<keyword evidence="7" id="KW-0482">Metalloprotease</keyword>
<evidence type="ECO:0000256" key="6">
    <source>
        <dbReference type="ARBA" id="ARBA00022833"/>
    </source>
</evidence>
<keyword evidence="6" id="KW-0862">Zinc</keyword>
<feature type="region of interest" description="Disordered" evidence="9">
    <location>
        <begin position="54"/>
        <end position="82"/>
    </location>
</feature>
<feature type="chain" id="PRO_5018261225" evidence="10">
    <location>
        <begin position="23"/>
        <end position="328"/>
    </location>
</feature>
<gene>
    <name evidence="12" type="ORF">EDD33_2990</name>
</gene>
<proteinExistence type="inferred from homology"/>
<dbReference type="Gene3D" id="3.40.390.10">
    <property type="entry name" value="Collagenase (Catalytic Domain)"/>
    <property type="match status" value="1"/>
</dbReference>
<keyword evidence="3" id="KW-0479">Metal-binding</keyword>
<evidence type="ECO:0000259" key="11">
    <source>
        <dbReference type="Pfam" id="PF05572"/>
    </source>
</evidence>
<feature type="compositionally biased region" description="Polar residues" evidence="9">
    <location>
        <begin position="268"/>
        <end position="281"/>
    </location>
</feature>
<evidence type="ECO:0000256" key="8">
    <source>
        <dbReference type="ARBA" id="ARBA00023157"/>
    </source>
</evidence>
<comment type="caution">
    <text evidence="12">The sequence shown here is derived from an EMBL/GenBank/DDBJ whole genome shotgun (WGS) entry which is preliminary data.</text>
</comment>
<dbReference type="InterPro" id="IPR008754">
    <property type="entry name" value="Peptidase_M43"/>
</dbReference>
<evidence type="ECO:0000313" key="12">
    <source>
        <dbReference type="EMBL" id="ROR92106.1"/>
    </source>
</evidence>
<organism evidence="12 13">
    <name type="scientific">Nocardioides aurantiacus</name>
    <dbReference type="NCBI Taxonomy" id="86796"/>
    <lineage>
        <taxon>Bacteria</taxon>
        <taxon>Bacillati</taxon>
        <taxon>Actinomycetota</taxon>
        <taxon>Actinomycetes</taxon>
        <taxon>Propionibacteriales</taxon>
        <taxon>Nocardioidaceae</taxon>
        <taxon>Nocardioides</taxon>
    </lineage>
</organism>
<name>A0A3N2CX86_9ACTN</name>
<dbReference type="Pfam" id="PF05572">
    <property type="entry name" value="Peptidase_M43"/>
    <property type="match status" value="1"/>
</dbReference>
<accession>A0A3N2CX86</accession>
<dbReference type="SUPFAM" id="SSF55486">
    <property type="entry name" value="Metalloproteases ('zincins'), catalytic domain"/>
    <property type="match status" value="1"/>
</dbReference>
<feature type="region of interest" description="Disordered" evidence="9">
    <location>
        <begin position="265"/>
        <end position="287"/>
    </location>
</feature>
<reference evidence="12 13" key="1">
    <citation type="submission" date="2018-11" db="EMBL/GenBank/DDBJ databases">
        <title>Sequencing the genomes of 1000 actinobacteria strains.</title>
        <authorList>
            <person name="Klenk H.-P."/>
        </authorList>
    </citation>
    <scope>NUCLEOTIDE SEQUENCE [LARGE SCALE GENOMIC DNA]</scope>
    <source>
        <strain evidence="12 13">DSM 12652</strain>
    </source>
</reference>
<dbReference type="GO" id="GO:0046872">
    <property type="term" value="F:metal ion binding"/>
    <property type="evidence" value="ECO:0007669"/>
    <property type="project" value="UniProtKB-KW"/>
</dbReference>
<dbReference type="PANTHER" id="PTHR47466:SF1">
    <property type="entry name" value="METALLOPROTEASE MEP1 (AFU_ORTHOLOGUE AFUA_1G07730)-RELATED"/>
    <property type="match status" value="1"/>
</dbReference>
<keyword evidence="13" id="KW-1185">Reference proteome</keyword>
<evidence type="ECO:0000256" key="2">
    <source>
        <dbReference type="ARBA" id="ARBA00022670"/>
    </source>
</evidence>
<keyword evidence="4 10" id="KW-0732">Signal</keyword>
<dbReference type="AlphaFoldDB" id="A0A3N2CX86"/>
<evidence type="ECO:0000256" key="4">
    <source>
        <dbReference type="ARBA" id="ARBA00022729"/>
    </source>
</evidence>
<dbReference type="RefSeq" id="WP_123391722.1">
    <property type="nucleotide sequence ID" value="NZ_RKHO01000001.1"/>
</dbReference>
<evidence type="ECO:0000256" key="1">
    <source>
        <dbReference type="ARBA" id="ARBA00008721"/>
    </source>
</evidence>
<sequence>MTRTLLRAAFAAALATTLTTGAASTAAAPVASASGATKAADCVEHTDADHAGHADEAGASARVRPGQAGSKADTREVSRTEQRAIDARTRKIVQDKRADRTTAAAGNSIASIPVYVHVMVGNNNAGNVSDAQITQQVAVLNQTYGGADVNGAGLDTGVAFRLAGTDRIVNNSWHQDKQSSQYRAKTRQGGKNALNIWLVEFDYLGIATFPWDYSKQPRIDGIRVQYSSLPGGPATNYNLGETATHEAGHWLGLYHTFQGGCADPGDSVSDTPAQASPSTGCPTGRDSCPAPGLDPVRNYMDYSYDSCYTTFSAGQDSRMDQMWTAYRA</sequence>
<keyword evidence="5" id="KW-0378">Hydrolase</keyword>
<dbReference type="GO" id="GO:0006508">
    <property type="term" value="P:proteolysis"/>
    <property type="evidence" value="ECO:0007669"/>
    <property type="project" value="UniProtKB-KW"/>
</dbReference>
<dbReference type="OrthoDB" id="6278496at2"/>
<feature type="compositionally biased region" description="Basic and acidic residues" evidence="9">
    <location>
        <begin position="72"/>
        <end position="82"/>
    </location>
</feature>
<protein>
    <submittedName>
        <fullName evidence="12">Pregnancy-associated plasma protein-A</fullName>
    </submittedName>
</protein>
<dbReference type="PANTHER" id="PTHR47466">
    <property type="match status" value="1"/>
</dbReference>
<evidence type="ECO:0000256" key="10">
    <source>
        <dbReference type="SAM" id="SignalP"/>
    </source>
</evidence>
<evidence type="ECO:0000256" key="5">
    <source>
        <dbReference type="ARBA" id="ARBA00022801"/>
    </source>
</evidence>
<keyword evidence="8" id="KW-1015">Disulfide bond</keyword>
<feature type="signal peptide" evidence="10">
    <location>
        <begin position="1"/>
        <end position="22"/>
    </location>
</feature>
<keyword evidence="2" id="KW-0645">Protease</keyword>
<dbReference type="EMBL" id="RKHO01000001">
    <property type="protein sequence ID" value="ROR92106.1"/>
    <property type="molecule type" value="Genomic_DNA"/>
</dbReference>
<comment type="similarity">
    <text evidence="1">Belongs to the peptidase M43B family.</text>
</comment>
<dbReference type="InterPro" id="IPR024079">
    <property type="entry name" value="MetalloPept_cat_dom_sf"/>
</dbReference>
<evidence type="ECO:0000256" key="3">
    <source>
        <dbReference type="ARBA" id="ARBA00022723"/>
    </source>
</evidence>
<dbReference type="CDD" id="cd04275">
    <property type="entry name" value="ZnMc_pappalysin_like"/>
    <property type="match status" value="1"/>
</dbReference>
<dbReference type="GO" id="GO:0008237">
    <property type="term" value="F:metallopeptidase activity"/>
    <property type="evidence" value="ECO:0007669"/>
    <property type="project" value="UniProtKB-KW"/>
</dbReference>
<evidence type="ECO:0000256" key="7">
    <source>
        <dbReference type="ARBA" id="ARBA00023049"/>
    </source>
</evidence>
<evidence type="ECO:0000256" key="9">
    <source>
        <dbReference type="SAM" id="MobiDB-lite"/>
    </source>
</evidence>
<feature type="domain" description="Peptidase M43 pregnancy-associated plasma-A" evidence="11">
    <location>
        <begin position="233"/>
        <end position="321"/>
    </location>
</feature>
<evidence type="ECO:0000313" key="13">
    <source>
        <dbReference type="Proteomes" id="UP000281738"/>
    </source>
</evidence>